<evidence type="ECO:0000256" key="1">
    <source>
        <dbReference type="ARBA" id="ARBA00022679"/>
    </source>
</evidence>
<evidence type="ECO:0000313" key="9">
    <source>
        <dbReference type="Proteomes" id="UP001335325"/>
    </source>
</evidence>
<feature type="domain" description="Histidine kinase/HSP90-like ATPase" evidence="6">
    <location>
        <begin position="287"/>
        <end position="373"/>
    </location>
</feature>
<feature type="transmembrane region" description="Helical" evidence="5">
    <location>
        <begin position="146"/>
        <end position="168"/>
    </location>
</feature>
<dbReference type="Proteomes" id="UP001335325">
    <property type="component" value="Chromosome"/>
</dbReference>
<dbReference type="Pfam" id="PF07730">
    <property type="entry name" value="HisKA_3"/>
    <property type="match status" value="1"/>
</dbReference>
<reference evidence="8 9" key="1">
    <citation type="submission" date="2022-10" db="EMBL/GenBank/DDBJ databases">
        <title>The complete genomes of actinobacterial strains from the NBC collection.</title>
        <authorList>
            <person name="Joergensen T.S."/>
            <person name="Alvarez Arevalo M."/>
            <person name="Sterndorff E.B."/>
            <person name="Faurdal D."/>
            <person name="Vuksanovic O."/>
            <person name="Mourched A.-S."/>
            <person name="Charusanti P."/>
            <person name="Shaw S."/>
            <person name="Blin K."/>
            <person name="Weber T."/>
        </authorList>
    </citation>
    <scope>NUCLEOTIDE SEQUENCE [LARGE SCALE GENOMIC DNA]</scope>
    <source>
        <strain evidence="8 9">NBC 01753</strain>
    </source>
</reference>
<keyword evidence="9" id="KW-1185">Reference proteome</keyword>
<dbReference type="RefSeq" id="WP_326755276.1">
    <property type="nucleotide sequence ID" value="NZ_CP109134.1"/>
</dbReference>
<accession>A0ABZ1GXI5</accession>
<keyword evidence="3" id="KW-0902">Two-component regulatory system</keyword>
<dbReference type="PANTHER" id="PTHR24421">
    <property type="entry name" value="NITRATE/NITRITE SENSOR PROTEIN NARX-RELATED"/>
    <property type="match status" value="1"/>
</dbReference>
<keyword evidence="5" id="KW-0812">Transmembrane</keyword>
<evidence type="ECO:0000259" key="7">
    <source>
        <dbReference type="Pfam" id="PF07730"/>
    </source>
</evidence>
<dbReference type="GeneID" id="91546842"/>
<protein>
    <submittedName>
        <fullName evidence="8">Histidine kinase</fullName>
    </submittedName>
</protein>
<feature type="transmembrane region" description="Helical" evidence="5">
    <location>
        <begin position="17"/>
        <end position="35"/>
    </location>
</feature>
<dbReference type="Gene3D" id="1.20.5.1930">
    <property type="match status" value="1"/>
</dbReference>
<feature type="region of interest" description="Disordered" evidence="4">
    <location>
        <begin position="327"/>
        <end position="346"/>
    </location>
</feature>
<feature type="transmembrane region" description="Helical" evidence="5">
    <location>
        <begin position="78"/>
        <end position="95"/>
    </location>
</feature>
<keyword evidence="5" id="KW-1133">Transmembrane helix</keyword>
<dbReference type="InterPro" id="IPR036890">
    <property type="entry name" value="HATPase_C_sf"/>
</dbReference>
<proteinExistence type="predicted"/>
<dbReference type="EMBL" id="CP109134">
    <property type="protein sequence ID" value="WSD09518.1"/>
    <property type="molecule type" value="Genomic_DNA"/>
</dbReference>
<sequence>MRSGAVEGGTAPPGARVAFGTLVVLVLGSLVLVALDVASSSLGRRAMATGLIVLVLMPAVLFGQYAPPPYRLPHRSRWVLLLVQAALTYLPLVLFHHRWLSLLGFLAGAVLLTLPPTSSLPLALLVGASGPLLIHTGVIDTDRGSLTVLLSTMITASTVFAVAHLALLSARLHGSREQTARLAEQRTRARMRQDLHDFVGTSLVVIVTRGETVLRADAPETSARAVLAEVVALARRTQEEVRRISSPEAAVSLADEFGYVQRLLTASGIAVRTSLPPHFRLEGAVADCLRSVLHEAVGNVLEHSRAGFCEIELRTGADHIRLTVRNDGVADGSAPPRPPASGGRGTGLTGLKGHVVALGGTLCAGPEEREFSVAAVLPLG</sequence>
<keyword evidence="2 8" id="KW-0418">Kinase</keyword>
<evidence type="ECO:0000313" key="8">
    <source>
        <dbReference type="EMBL" id="WSD09518.1"/>
    </source>
</evidence>
<dbReference type="Pfam" id="PF02518">
    <property type="entry name" value="HATPase_c"/>
    <property type="match status" value="1"/>
</dbReference>
<dbReference type="InterPro" id="IPR003594">
    <property type="entry name" value="HATPase_dom"/>
</dbReference>
<keyword evidence="5" id="KW-0472">Membrane</keyword>
<dbReference type="GO" id="GO:0016301">
    <property type="term" value="F:kinase activity"/>
    <property type="evidence" value="ECO:0007669"/>
    <property type="project" value="UniProtKB-KW"/>
</dbReference>
<evidence type="ECO:0000256" key="4">
    <source>
        <dbReference type="SAM" id="MobiDB-lite"/>
    </source>
</evidence>
<feature type="transmembrane region" description="Helical" evidence="5">
    <location>
        <begin position="47"/>
        <end position="66"/>
    </location>
</feature>
<dbReference type="InterPro" id="IPR011712">
    <property type="entry name" value="Sig_transdc_His_kin_sub3_dim/P"/>
</dbReference>
<dbReference type="SUPFAM" id="SSF55874">
    <property type="entry name" value="ATPase domain of HSP90 chaperone/DNA topoisomerase II/histidine kinase"/>
    <property type="match status" value="1"/>
</dbReference>
<gene>
    <name evidence="8" type="ORF">OIE73_29730</name>
</gene>
<evidence type="ECO:0000256" key="5">
    <source>
        <dbReference type="SAM" id="Phobius"/>
    </source>
</evidence>
<organism evidence="8 9">
    <name type="scientific">Streptomyces hirsutus</name>
    <dbReference type="NCBI Taxonomy" id="35620"/>
    <lineage>
        <taxon>Bacteria</taxon>
        <taxon>Bacillati</taxon>
        <taxon>Actinomycetota</taxon>
        <taxon>Actinomycetes</taxon>
        <taxon>Kitasatosporales</taxon>
        <taxon>Streptomycetaceae</taxon>
        <taxon>Streptomyces</taxon>
    </lineage>
</organism>
<evidence type="ECO:0000256" key="3">
    <source>
        <dbReference type="ARBA" id="ARBA00023012"/>
    </source>
</evidence>
<evidence type="ECO:0000256" key="2">
    <source>
        <dbReference type="ARBA" id="ARBA00022777"/>
    </source>
</evidence>
<feature type="domain" description="Signal transduction histidine kinase subgroup 3 dimerisation and phosphoacceptor" evidence="7">
    <location>
        <begin position="188"/>
        <end position="244"/>
    </location>
</feature>
<evidence type="ECO:0000259" key="6">
    <source>
        <dbReference type="Pfam" id="PF02518"/>
    </source>
</evidence>
<name>A0ABZ1GXI5_9ACTN</name>
<dbReference type="Gene3D" id="3.30.565.10">
    <property type="entry name" value="Histidine kinase-like ATPase, C-terminal domain"/>
    <property type="match status" value="1"/>
</dbReference>
<dbReference type="InterPro" id="IPR050482">
    <property type="entry name" value="Sensor_HK_TwoCompSys"/>
</dbReference>
<keyword evidence="1" id="KW-0808">Transferase</keyword>